<gene>
    <name evidence="2" type="ORF">KIN20_010961</name>
</gene>
<accession>A0AAD5QJ67</accession>
<comment type="caution">
    <text evidence="2">The sequence shown here is derived from an EMBL/GenBank/DDBJ whole genome shotgun (WGS) entry which is preliminary data.</text>
</comment>
<dbReference type="Proteomes" id="UP001196413">
    <property type="component" value="Unassembled WGS sequence"/>
</dbReference>
<feature type="region of interest" description="Disordered" evidence="1">
    <location>
        <begin position="1"/>
        <end position="25"/>
    </location>
</feature>
<protein>
    <submittedName>
        <fullName evidence="2">Uncharacterized protein</fullName>
    </submittedName>
</protein>
<feature type="non-terminal residue" evidence="2">
    <location>
        <position position="1"/>
    </location>
</feature>
<proteinExistence type="predicted"/>
<reference evidence="2" key="1">
    <citation type="submission" date="2021-06" db="EMBL/GenBank/DDBJ databases">
        <title>Parelaphostrongylus tenuis whole genome reference sequence.</title>
        <authorList>
            <person name="Garwood T.J."/>
            <person name="Larsen P.A."/>
            <person name="Fountain-Jones N.M."/>
            <person name="Garbe J.R."/>
            <person name="Macchietto M.G."/>
            <person name="Kania S.A."/>
            <person name="Gerhold R.W."/>
            <person name="Richards J.E."/>
            <person name="Wolf T.M."/>
        </authorList>
    </citation>
    <scope>NUCLEOTIDE SEQUENCE</scope>
    <source>
        <strain evidence="2">MNPRO001-30</strain>
        <tissue evidence="2">Meninges</tissue>
    </source>
</reference>
<keyword evidence="3" id="KW-1185">Reference proteome</keyword>
<evidence type="ECO:0000313" key="3">
    <source>
        <dbReference type="Proteomes" id="UP001196413"/>
    </source>
</evidence>
<sequence>EVELFDGSSLTLPEGERRGPSSTKTRFPLIGKVIEPAGHDALQKTETDGKLKCNINLLR</sequence>
<organism evidence="2 3">
    <name type="scientific">Parelaphostrongylus tenuis</name>
    <name type="common">Meningeal worm</name>
    <dbReference type="NCBI Taxonomy" id="148309"/>
    <lineage>
        <taxon>Eukaryota</taxon>
        <taxon>Metazoa</taxon>
        <taxon>Ecdysozoa</taxon>
        <taxon>Nematoda</taxon>
        <taxon>Chromadorea</taxon>
        <taxon>Rhabditida</taxon>
        <taxon>Rhabditina</taxon>
        <taxon>Rhabditomorpha</taxon>
        <taxon>Strongyloidea</taxon>
        <taxon>Metastrongylidae</taxon>
        <taxon>Parelaphostrongylus</taxon>
    </lineage>
</organism>
<evidence type="ECO:0000313" key="2">
    <source>
        <dbReference type="EMBL" id="KAJ1354133.1"/>
    </source>
</evidence>
<name>A0AAD5QJ67_PARTN</name>
<evidence type="ECO:0000256" key="1">
    <source>
        <dbReference type="SAM" id="MobiDB-lite"/>
    </source>
</evidence>
<dbReference type="EMBL" id="JAHQIW010001977">
    <property type="protein sequence ID" value="KAJ1354133.1"/>
    <property type="molecule type" value="Genomic_DNA"/>
</dbReference>
<dbReference type="AlphaFoldDB" id="A0AAD5QJ67"/>